<dbReference type="Proteomes" id="UP001207654">
    <property type="component" value="Unassembled WGS sequence"/>
</dbReference>
<reference evidence="1 2" key="1">
    <citation type="submission" date="2022-11" db="EMBL/GenBank/DDBJ databases">
        <title>Minimal conservation of predation-associated metabolite biosynthetic gene clusters underscores biosynthetic potential of Myxococcota including descriptions for ten novel species: Archangium lansinium sp. nov., Myxococcus landrumus sp. nov., Nannocystis bai.</title>
        <authorList>
            <person name="Ahearne A."/>
            <person name="Stevens C."/>
            <person name="Phillips K."/>
        </authorList>
    </citation>
    <scope>NUCLEOTIDE SEQUENCE [LARGE SCALE GENOMIC DNA]</scope>
    <source>
        <strain evidence="1 2">MIWBW</strain>
    </source>
</reference>
<proteinExistence type="predicted"/>
<evidence type="ECO:0000313" key="1">
    <source>
        <dbReference type="EMBL" id="MCY1079115.1"/>
    </source>
</evidence>
<keyword evidence="2" id="KW-1185">Reference proteome</keyword>
<protein>
    <submittedName>
        <fullName evidence="1">Uncharacterized protein</fullName>
    </submittedName>
</protein>
<organism evidence="1 2">
    <name type="scientific">Archangium lansingense</name>
    <dbReference type="NCBI Taxonomy" id="2995310"/>
    <lineage>
        <taxon>Bacteria</taxon>
        <taxon>Pseudomonadati</taxon>
        <taxon>Myxococcota</taxon>
        <taxon>Myxococcia</taxon>
        <taxon>Myxococcales</taxon>
        <taxon>Cystobacterineae</taxon>
        <taxon>Archangiaceae</taxon>
        <taxon>Archangium</taxon>
    </lineage>
</organism>
<dbReference type="RefSeq" id="WP_267537852.1">
    <property type="nucleotide sequence ID" value="NZ_JAPNKA010000001.1"/>
</dbReference>
<dbReference type="EMBL" id="JAPNKA010000001">
    <property type="protein sequence ID" value="MCY1079115.1"/>
    <property type="molecule type" value="Genomic_DNA"/>
</dbReference>
<comment type="caution">
    <text evidence="1">The sequence shown here is derived from an EMBL/GenBank/DDBJ whole genome shotgun (WGS) entry which is preliminary data.</text>
</comment>
<sequence>MTDGLRIFLDTTTTPSGWVYRLTGGGRQFESGAITSLDALSDVLSRHGAHLTDVPWTELPTFGGPPPPRTDGVWSWDERRLLVGPRPDSLQLHPRDGQTVPE</sequence>
<gene>
    <name evidence="1" type="ORF">OV287_32100</name>
</gene>
<name>A0ABT4ABU3_9BACT</name>
<accession>A0ABT4ABU3</accession>
<evidence type="ECO:0000313" key="2">
    <source>
        <dbReference type="Proteomes" id="UP001207654"/>
    </source>
</evidence>